<keyword evidence="1" id="KW-0238">DNA-binding</keyword>
<protein>
    <submittedName>
        <fullName evidence="1">YbaB/EbfC DNA-binding family protein</fullName>
    </submittedName>
</protein>
<dbReference type="InterPro" id="IPR004401">
    <property type="entry name" value="YbaB/EbfC"/>
</dbReference>
<gene>
    <name evidence="1" type="ORF">DFJ67_4395</name>
</gene>
<name>A0A3D9ZLW1_9ACTN</name>
<dbReference type="EMBL" id="QUMQ01000001">
    <property type="protein sequence ID" value="REF98378.1"/>
    <property type="molecule type" value="Genomic_DNA"/>
</dbReference>
<comment type="caution">
    <text evidence="1">The sequence shown here is derived from an EMBL/GenBank/DDBJ whole genome shotgun (WGS) entry which is preliminary data.</text>
</comment>
<organism evidence="1 2">
    <name type="scientific">Asanoa ferruginea</name>
    <dbReference type="NCBI Taxonomy" id="53367"/>
    <lineage>
        <taxon>Bacteria</taxon>
        <taxon>Bacillati</taxon>
        <taxon>Actinomycetota</taxon>
        <taxon>Actinomycetes</taxon>
        <taxon>Micromonosporales</taxon>
        <taxon>Micromonosporaceae</taxon>
        <taxon>Asanoa</taxon>
    </lineage>
</organism>
<dbReference type="Gene3D" id="3.30.1310.10">
    <property type="entry name" value="Nucleoid-associated protein YbaB-like domain"/>
    <property type="match status" value="1"/>
</dbReference>
<sequence length="146" mass="15135">MTLQDAGAQVTSADPSGMDKALSDTMQALAAYRSAAEAGDGAPVEGFGDAADGMVRVRTELPGRVAALEVDRRLLGLEVETLTEHIVAAVNAALEDLRTAAPTAGPVELGELGRQLTTIQQDAARQFSMFVDGLAAAQDRLGRRAG</sequence>
<reference evidence="1 2" key="1">
    <citation type="submission" date="2018-08" db="EMBL/GenBank/DDBJ databases">
        <title>Sequencing the genomes of 1000 actinobacteria strains.</title>
        <authorList>
            <person name="Klenk H.-P."/>
        </authorList>
    </citation>
    <scope>NUCLEOTIDE SEQUENCE [LARGE SCALE GENOMIC DNA]</scope>
    <source>
        <strain evidence="1 2">DSM 44099</strain>
    </source>
</reference>
<dbReference type="Proteomes" id="UP000256913">
    <property type="component" value="Unassembled WGS sequence"/>
</dbReference>
<dbReference type="GO" id="GO:0003677">
    <property type="term" value="F:DNA binding"/>
    <property type="evidence" value="ECO:0007669"/>
    <property type="project" value="UniProtKB-KW"/>
</dbReference>
<dbReference type="RefSeq" id="WP_239097439.1">
    <property type="nucleotide sequence ID" value="NZ_BONB01000047.1"/>
</dbReference>
<keyword evidence="2" id="KW-1185">Reference proteome</keyword>
<accession>A0A3D9ZLW1</accession>
<evidence type="ECO:0000313" key="1">
    <source>
        <dbReference type="EMBL" id="REF98378.1"/>
    </source>
</evidence>
<proteinExistence type="predicted"/>
<evidence type="ECO:0000313" key="2">
    <source>
        <dbReference type="Proteomes" id="UP000256913"/>
    </source>
</evidence>
<dbReference type="InterPro" id="IPR036894">
    <property type="entry name" value="YbaB-like_sf"/>
</dbReference>
<dbReference type="Pfam" id="PF02575">
    <property type="entry name" value="YbaB_DNA_bd"/>
    <property type="match status" value="1"/>
</dbReference>
<dbReference type="SUPFAM" id="SSF82607">
    <property type="entry name" value="YbaB-like"/>
    <property type="match status" value="1"/>
</dbReference>
<dbReference type="AlphaFoldDB" id="A0A3D9ZLW1"/>